<dbReference type="PANTHER" id="PTHR12087">
    <property type="entry name" value="ORIGIN RECOGNITION COMPLEX SUBUNIT 4"/>
    <property type="match status" value="1"/>
</dbReference>
<accession>A0A9W9S8Z5</accession>
<evidence type="ECO:0000256" key="5">
    <source>
        <dbReference type="ARBA" id="ARBA00023125"/>
    </source>
</evidence>
<keyword evidence="4" id="KW-0235">DNA replication</keyword>
<dbReference type="SMART" id="SM00382">
    <property type="entry name" value="AAA"/>
    <property type="match status" value="1"/>
</dbReference>
<proteinExistence type="inferred from homology"/>
<dbReference type="GeneID" id="81461733"/>
<dbReference type="FunFam" id="3.40.50.300:FF:001597">
    <property type="entry name" value="Origin recognition complex subunit Orc4"/>
    <property type="match status" value="1"/>
</dbReference>
<dbReference type="RefSeq" id="XP_056578800.1">
    <property type="nucleotide sequence ID" value="XM_056722550.1"/>
</dbReference>
<keyword evidence="10" id="KW-1185">Reference proteome</keyword>
<dbReference type="InterPro" id="IPR027417">
    <property type="entry name" value="P-loop_NTPase"/>
</dbReference>
<evidence type="ECO:0000256" key="3">
    <source>
        <dbReference type="ARBA" id="ARBA00019083"/>
    </source>
</evidence>
<name>A0A9W9S8Z5_9EURO</name>
<evidence type="ECO:0000313" key="9">
    <source>
        <dbReference type="EMBL" id="KAJ5372814.1"/>
    </source>
</evidence>
<dbReference type="GO" id="GO:0006270">
    <property type="term" value="P:DNA replication initiation"/>
    <property type="evidence" value="ECO:0007669"/>
    <property type="project" value="TreeGrafter"/>
</dbReference>
<evidence type="ECO:0000256" key="1">
    <source>
        <dbReference type="ARBA" id="ARBA00004123"/>
    </source>
</evidence>
<comment type="caution">
    <text evidence="9">The sequence shown here is derived from an EMBL/GenBank/DDBJ whole genome shotgun (WGS) entry which is preliminary data.</text>
</comment>
<reference evidence="9" key="1">
    <citation type="submission" date="2022-12" db="EMBL/GenBank/DDBJ databases">
        <authorList>
            <person name="Petersen C."/>
        </authorList>
    </citation>
    <scope>NUCLEOTIDE SEQUENCE</scope>
    <source>
        <strain evidence="9">IBT 3081</strain>
    </source>
</reference>
<dbReference type="Proteomes" id="UP001147752">
    <property type="component" value="Unassembled WGS sequence"/>
</dbReference>
<dbReference type="GO" id="GO:0003688">
    <property type="term" value="F:DNA replication origin binding"/>
    <property type="evidence" value="ECO:0007669"/>
    <property type="project" value="TreeGrafter"/>
</dbReference>
<dbReference type="SUPFAM" id="SSF52540">
    <property type="entry name" value="P-loop containing nucleoside triphosphate hydrolases"/>
    <property type="match status" value="1"/>
</dbReference>
<feature type="compositionally biased region" description="Basic residues" evidence="7">
    <location>
        <begin position="1"/>
        <end position="11"/>
    </location>
</feature>
<feature type="compositionally biased region" description="Low complexity" evidence="7">
    <location>
        <begin position="182"/>
        <end position="201"/>
    </location>
</feature>
<feature type="domain" description="AAA+ ATPase" evidence="8">
    <location>
        <begin position="315"/>
        <end position="488"/>
    </location>
</feature>
<gene>
    <name evidence="9" type="ORF">N7517_004820</name>
</gene>
<dbReference type="InterPro" id="IPR016527">
    <property type="entry name" value="ORC4"/>
</dbReference>
<evidence type="ECO:0000256" key="2">
    <source>
        <dbReference type="ARBA" id="ARBA00005334"/>
    </source>
</evidence>
<dbReference type="EMBL" id="JAPZBT010000002">
    <property type="protein sequence ID" value="KAJ5372814.1"/>
    <property type="molecule type" value="Genomic_DNA"/>
</dbReference>
<feature type="compositionally biased region" description="Acidic residues" evidence="7">
    <location>
        <begin position="131"/>
        <end position="164"/>
    </location>
</feature>
<reference evidence="9" key="2">
    <citation type="journal article" date="2023" name="IMA Fungus">
        <title>Comparative genomic study of the Penicillium genus elucidates a diverse pangenome and 15 lateral gene transfer events.</title>
        <authorList>
            <person name="Petersen C."/>
            <person name="Sorensen T."/>
            <person name="Nielsen M.R."/>
            <person name="Sondergaard T.E."/>
            <person name="Sorensen J.L."/>
            <person name="Fitzpatrick D.A."/>
            <person name="Frisvad J.C."/>
            <person name="Nielsen K.L."/>
        </authorList>
    </citation>
    <scope>NUCLEOTIDE SEQUENCE</scope>
    <source>
        <strain evidence="9">IBT 3081</strain>
    </source>
</reference>
<evidence type="ECO:0000259" key="8">
    <source>
        <dbReference type="SMART" id="SM00382"/>
    </source>
</evidence>
<feature type="compositionally biased region" description="Basic residues" evidence="7">
    <location>
        <begin position="171"/>
        <end position="181"/>
    </location>
</feature>
<dbReference type="Pfam" id="PF14629">
    <property type="entry name" value="ORC4_C"/>
    <property type="match status" value="1"/>
</dbReference>
<dbReference type="Gene3D" id="3.40.50.300">
    <property type="entry name" value="P-loop containing nucleotide triphosphate hydrolases"/>
    <property type="match status" value="1"/>
</dbReference>
<evidence type="ECO:0000256" key="7">
    <source>
        <dbReference type="SAM" id="MobiDB-lite"/>
    </source>
</evidence>
<evidence type="ECO:0000313" key="10">
    <source>
        <dbReference type="Proteomes" id="UP001147752"/>
    </source>
</evidence>
<feature type="region of interest" description="Disordered" evidence="7">
    <location>
        <begin position="1"/>
        <end position="227"/>
    </location>
</feature>
<keyword evidence="5" id="KW-0238">DNA-binding</keyword>
<dbReference type="PANTHER" id="PTHR12087:SF0">
    <property type="entry name" value="ORIGIN RECOGNITION COMPLEX SUBUNIT 4"/>
    <property type="match status" value="1"/>
</dbReference>
<evidence type="ECO:0000256" key="6">
    <source>
        <dbReference type="ARBA" id="ARBA00023242"/>
    </source>
</evidence>
<evidence type="ECO:0000256" key="4">
    <source>
        <dbReference type="ARBA" id="ARBA00022705"/>
    </source>
</evidence>
<dbReference type="GO" id="GO:0005664">
    <property type="term" value="C:nuclear origin of replication recognition complex"/>
    <property type="evidence" value="ECO:0007669"/>
    <property type="project" value="TreeGrafter"/>
</dbReference>
<dbReference type="OrthoDB" id="343623at2759"/>
<dbReference type="InterPro" id="IPR003593">
    <property type="entry name" value="AAA+_ATPase"/>
</dbReference>
<feature type="compositionally biased region" description="Low complexity" evidence="7">
    <location>
        <begin position="110"/>
        <end position="123"/>
    </location>
</feature>
<comment type="similarity">
    <text evidence="2">Belongs to the ORC4 family.</text>
</comment>
<dbReference type="InterPro" id="IPR032705">
    <property type="entry name" value="ORC4_C"/>
</dbReference>
<comment type="subcellular location">
    <subcellularLocation>
        <location evidence="1">Nucleus</location>
    </subcellularLocation>
</comment>
<dbReference type="AlphaFoldDB" id="A0A9W9S8Z5"/>
<dbReference type="Pfam" id="PF13191">
    <property type="entry name" value="AAA_16"/>
    <property type="match status" value="1"/>
</dbReference>
<organism evidence="9 10">
    <name type="scientific">Penicillium concentricum</name>
    <dbReference type="NCBI Taxonomy" id="293559"/>
    <lineage>
        <taxon>Eukaryota</taxon>
        <taxon>Fungi</taxon>
        <taxon>Dikarya</taxon>
        <taxon>Ascomycota</taxon>
        <taxon>Pezizomycotina</taxon>
        <taxon>Eurotiomycetes</taxon>
        <taxon>Eurotiomycetidae</taxon>
        <taxon>Eurotiales</taxon>
        <taxon>Aspergillaceae</taxon>
        <taxon>Penicillium</taxon>
    </lineage>
</organism>
<sequence length="743" mass="82420">MKNPRATKRRRVSEDVDGDIEMGTDNQDVFSVPSSPDNNRTSPTPVKSASRRRSLRGEDKPDPETTGQDGDEKDEAQTPARVGTRSSGRQRKTPKRYEEEVVTPSRRKPATTSSRSARATRSAQKPRQSPVEDEEDEPDSEEEEEEEEEEDDDDEDDMDLDEPSPEPALRKTTRNRAKKPTARTTTRNTARTTTRTTARTTAKPRSKRALAAEPKEKSPSPEYQDGLDDLDTMQLQQDLYQEPEAPEDADVSDPLPEYAENFQALCQTGLGDEMRILSTILLEKLSGKRKIPVRGLEPEYQKVHQLIEQTVSIGEGNSMLLLGSRGCGKTAIVESIISSLKKEHSNDFHVVRLNGFLHTDDRLALREMWRQLGREMHTEDDTAKVSSYADTMATLLALLSHPEELFGASGDPGSKTAAKSIVILLDEFDLFVTHPRQTLLYNLFDIAQARKAPIAVIGLTTKVDVTEMLEKRVKSRFSHRYTYVPLPRSFDAFSDICLGSLDLSDAEMADIADELGSERNLVESNKWKTLLEGWKEYLKHMWNDKEYQFHLKRIYNQTKSAKEFFNSALLPISNLLQSVSTADTSIPEVPTPKSFASQSLDCPDPAPLPFSTSITSSSPSSLPLALLVAATRLAALFDPGNDGSQSMAPLSLSFPAAYAEYVRLLTSAKISASVSGAAATPGRVWGRDVARESWEKLLSWGLVTPVGSGNGTADGQMFRVEISFEEVIEMAGSGGALGQWWRE</sequence>
<feature type="compositionally biased region" description="Polar residues" evidence="7">
    <location>
        <begin position="24"/>
        <end position="47"/>
    </location>
</feature>
<dbReference type="InterPro" id="IPR041664">
    <property type="entry name" value="AAA_16"/>
</dbReference>
<keyword evidence="6" id="KW-0539">Nucleus</keyword>
<protein>
    <recommendedName>
        <fullName evidence="3">Origin recognition complex subunit 4</fullName>
    </recommendedName>
</protein>